<dbReference type="Proteomes" id="UP001281614">
    <property type="component" value="Unassembled WGS sequence"/>
</dbReference>
<accession>A0AAD9YNP4</accession>
<dbReference type="SMART" id="SM00248">
    <property type="entry name" value="ANK"/>
    <property type="match status" value="4"/>
</dbReference>
<reference evidence="4" key="1">
    <citation type="submission" date="2023-02" db="EMBL/GenBank/DDBJ databases">
        <title>Colletotrichum kahawae CIFC_Que2 genome sequencing and assembly.</title>
        <authorList>
            <person name="Baroncelli R."/>
        </authorList>
    </citation>
    <scope>NUCLEOTIDE SEQUENCE</scope>
    <source>
        <strain evidence="4">CIFC_Que2</strain>
    </source>
</reference>
<organism evidence="4 5">
    <name type="scientific">Colletotrichum kahawae</name>
    <name type="common">Coffee berry disease fungus</name>
    <dbReference type="NCBI Taxonomy" id="34407"/>
    <lineage>
        <taxon>Eukaryota</taxon>
        <taxon>Fungi</taxon>
        <taxon>Dikarya</taxon>
        <taxon>Ascomycota</taxon>
        <taxon>Pezizomycotina</taxon>
        <taxon>Sordariomycetes</taxon>
        <taxon>Hypocreomycetidae</taxon>
        <taxon>Glomerellales</taxon>
        <taxon>Glomerellaceae</taxon>
        <taxon>Colletotrichum</taxon>
        <taxon>Colletotrichum gloeosporioides species complex</taxon>
    </lineage>
</organism>
<dbReference type="InterPro" id="IPR036770">
    <property type="entry name" value="Ankyrin_rpt-contain_sf"/>
</dbReference>
<evidence type="ECO:0000313" key="5">
    <source>
        <dbReference type="Proteomes" id="UP001281614"/>
    </source>
</evidence>
<dbReference type="InterPro" id="IPR002110">
    <property type="entry name" value="Ankyrin_rpt"/>
</dbReference>
<protein>
    <submittedName>
        <fullName evidence="4">Ankyrin repeat protein</fullName>
    </submittedName>
</protein>
<comment type="caution">
    <text evidence="4">The sequence shown here is derived from an EMBL/GenBank/DDBJ whole genome shotgun (WGS) entry which is preliminary data.</text>
</comment>
<dbReference type="SUPFAM" id="SSF48403">
    <property type="entry name" value="Ankyrin repeat"/>
    <property type="match status" value="1"/>
</dbReference>
<dbReference type="PROSITE" id="PS50297">
    <property type="entry name" value="ANK_REP_REGION"/>
    <property type="match status" value="2"/>
</dbReference>
<feature type="repeat" description="ANK" evidence="3">
    <location>
        <begin position="103"/>
        <end position="135"/>
    </location>
</feature>
<keyword evidence="2 3" id="KW-0040">ANK repeat</keyword>
<feature type="repeat" description="ANK" evidence="3">
    <location>
        <begin position="46"/>
        <end position="78"/>
    </location>
</feature>
<dbReference type="Gene3D" id="1.25.40.20">
    <property type="entry name" value="Ankyrin repeat-containing domain"/>
    <property type="match status" value="2"/>
</dbReference>
<evidence type="ECO:0000256" key="1">
    <source>
        <dbReference type="ARBA" id="ARBA00022737"/>
    </source>
</evidence>
<dbReference type="Pfam" id="PF00023">
    <property type="entry name" value="Ank"/>
    <property type="match status" value="1"/>
</dbReference>
<evidence type="ECO:0000256" key="2">
    <source>
        <dbReference type="ARBA" id="ARBA00023043"/>
    </source>
</evidence>
<keyword evidence="1" id="KW-0677">Repeat</keyword>
<dbReference type="PANTHER" id="PTHR24123:SF33">
    <property type="entry name" value="PROTEIN HOS4"/>
    <property type="match status" value="1"/>
</dbReference>
<keyword evidence="5" id="KW-1185">Reference proteome</keyword>
<evidence type="ECO:0000313" key="4">
    <source>
        <dbReference type="EMBL" id="KAK2770400.1"/>
    </source>
</evidence>
<dbReference type="PROSITE" id="PS50088">
    <property type="entry name" value="ANK_REPEAT"/>
    <property type="match status" value="2"/>
</dbReference>
<gene>
    <name evidence="4" type="ORF">CKAH01_14743</name>
</gene>
<dbReference type="PANTHER" id="PTHR24123">
    <property type="entry name" value="ANKYRIN REPEAT-CONTAINING"/>
    <property type="match status" value="1"/>
</dbReference>
<dbReference type="AlphaFoldDB" id="A0AAD9YNP4"/>
<proteinExistence type="predicted"/>
<sequence>MDHAKRNYPDKLNVTLPHYWDSFREEGDSPPPITLAALQNLTPCIDGYTAIQAAIVTENHQFVKRLLEEGADAALENAQPCWSCSAQPGRPPHLDFDFEPYNAAKTPLHTAICYGQFEAATELLKFGASSIVFDGDLVPINATCTIDAWRAPHSGNERSVSVLHDLCHVYMPGSGTINIARLVLERGITSITDQTSWGEQALPRACRTGQFRYANWLAQQPNVDVHAPVPWRSTETLLLVVLETAVRCWSYPTHTQAQKDALQADFNALPQLVNTLIQSGIDVDAKRPDGSTAAHLCARLGGDATQLEDDDASIIQQLVDSNADISIKDGDQLTALDVVKRFHSPLFGLSRSHSLAPLSDGGQQSQGHIPAKFVPLLEEIRFTMDDFDFGGSFHIDENENRRFFLRSLRSTTSRDIMEALWWVHDPNGPEGHMLRSWSSKPTGHHNIDHRAELPIQAIEQLYWSAEGPRRVILSLTTGILGRSGKIQHDQVFVQFGGDEGGDDATYHFRSFLSWSLAFISIMTKVSSATLSRKWNSRTGR</sequence>
<name>A0AAD9YNP4_COLKA</name>
<evidence type="ECO:0000256" key="3">
    <source>
        <dbReference type="PROSITE-ProRule" id="PRU00023"/>
    </source>
</evidence>
<dbReference type="InterPro" id="IPR051165">
    <property type="entry name" value="Multifunctional_ANK_Repeat"/>
</dbReference>
<dbReference type="EMBL" id="VYYT01000096">
    <property type="protein sequence ID" value="KAK2770400.1"/>
    <property type="molecule type" value="Genomic_DNA"/>
</dbReference>